<organism evidence="6 7">
    <name type="scientific">Rhizobium aquaticum</name>
    <dbReference type="NCBI Taxonomy" id="1549636"/>
    <lineage>
        <taxon>Bacteria</taxon>
        <taxon>Pseudomonadati</taxon>
        <taxon>Pseudomonadota</taxon>
        <taxon>Alphaproteobacteria</taxon>
        <taxon>Hyphomicrobiales</taxon>
        <taxon>Rhizobiaceae</taxon>
        <taxon>Rhizobium/Agrobacterium group</taxon>
        <taxon>Rhizobium</taxon>
    </lineage>
</organism>
<evidence type="ECO:0000313" key="6">
    <source>
        <dbReference type="EMBL" id="MET3612336.1"/>
    </source>
</evidence>
<dbReference type="PROSITE" id="PS50042">
    <property type="entry name" value="CNMP_BINDING_3"/>
    <property type="match status" value="1"/>
</dbReference>
<evidence type="ECO:0000259" key="5">
    <source>
        <dbReference type="PROSITE" id="PS51063"/>
    </source>
</evidence>
<dbReference type="InterPro" id="IPR014710">
    <property type="entry name" value="RmlC-like_jellyroll"/>
</dbReference>
<keyword evidence="1" id="KW-0805">Transcription regulation</keyword>
<evidence type="ECO:0000259" key="4">
    <source>
        <dbReference type="PROSITE" id="PS50042"/>
    </source>
</evidence>
<dbReference type="InterPro" id="IPR012318">
    <property type="entry name" value="HTH_CRP"/>
</dbReference>
<feature type="domain" description="Cyclic nucleotide-binding" evidence="4">
    <location>
        <begin position="39"/>
        <end position="156"/>
    </location>
</feature>
<proteinExistence type="predicted"/>
<name>A0ABV2IV24_9HYPH</name>
<dbReference type="Gene3D" id="1.10.10.10">
    <property type="entry name" value="Winged helix-like DNA-binding domain superfamily/Winged helix DNA-binding domain"/>
    <property type="match status" value="1"/>
</dbReference>
<reference evidence="6 7" key="1">
    <citation type="submission" date="2024-06" db="EMBL/GenBank/DDBJ databases">
        <title>Genomic Encyclopedia of Type Strains, Phase IV (KMG-IV): sequencing the most valuable type-strain genomes for metagenomic binning, comparative biology and taxonomic classification.</title>
        <authorList>
            <person name="Goeker M."/>
        </authorList>
    </citation>
    <scope>NUCLEOTIDE SEQUENCE [LARGE SCALE GENOMIC DNA]</scope>
    <source>
        <strain evidence="6 7">DSM 29780</strain>
    </source>
</reference>
<accession>A0ABV2IV24</accession>
<evidence type="ECO:0000256" key="2">
    <source>
        <dbReference type="ARBA" id="ARBA00023125"/>
    </source>
</evidence>
<dbReference type="Gene3D" id="2.60.120.10">
    <property type="entry name" value="Jelly Rolls"/>
    <property type="match status" value="1"/>
</dbReference>
<evidence type="ECO:0000313" key="7">
    <source>
        <dbReference type="Proteomes" id="UP001549047"/>
    </source>
</evidence>
<dbReference type="PROSITE" id="PS00042">
    <property type="entry name" value="HTH_CRP_1"/>
    <property type="match status" value="1"/>
</dbReference>
<dbReference type="EMBL" id="JBEPMB010000001">
    <property type="protein sequence ID" value="MET3612336.1"/>
    <property type="molecule type" value="Genomic_DNA"/>
</dbReference>
<evidence type="ECO:0000256" key="1">
    <source>
        <dbReference type="ARBA" id="ARBA00023015"/>
    </source>
</evidence>
<dbReference type="SUPFAM" id="SSF51206">
    <property type="entry name" value="cAMP-binding domain-like"/>
    <property type="match status" value="1"/>
</dbReference>
<feature type="domain" description="HTH crp-type" evidence="5">
    <location>
        <begin position="170"/>
        <end position="244"/>
    </location>
</feature>
<dbReference type="SMART" id="SM00419">
    <property type="entry name" value="HTH_CRP"/>
    <property type="match status" value="1"/>
</dbReference>
<dbReference type="CDD" id="cd00092">
    <property type="entry name" value="HTH_CRP"/>
    <property type="match status" value="1"/>
</dbReference>
<dbReference type="SUPFAM" id="SSF46785">
    <property type="entry name" value="Winged helix' DNA-binding domain"/>
    <property type="match status" value="1"/>
</dbReference>
<dbReference type="InterPro" id="IPR050397">
    <property type="entry name" value="Env_Response_Regulators"/>
</dbReference>
<dbReference type="PANTHER" id="PTHR24567">
    <property type="entry name" value="CRP FAMILY TRANSCRIPTIONAL REGULATORY PROTEIN"/>
    <property type="match status" value="1"/>
</dbReference>
<dbReference type="InterPro" id="IPR036390">
    <property type="entry name" value="WH_DNA-bd_sf"/>
</dbReference>
<sequence length="253" mass="28319">MQVIQFSQARASMEPQRKDIHNSEIPAVCVSCEARHGGICGTLSPSQLTELSRHTKRRKVTGGSEVIGQGEQLNAYSNILSGVVKLSKMMADGRQQIVGLQFAPDFMGRPFLRESQVAAEAAVDIEVCSMPKAIIDRMIADTPELEHKIHEQTLKELDEARDWMLTLGRKTAQEKVASFLHMIAMHIDPESADKRSFDLPLTRADIADFLGLTIETVSRQMTKLRRDGIIRIENNRHVTCPDMERLRRAAGND</sequence>
<dbReference type="PROSITE" id="PS51063">
    <property type="entry name" value="HTH_CRP_2"/>
    <property type="match status" value="1"/>
</dbReference>
<dbReference type="PRINTS" id="PR00034">
    <property type="entry name" value="HTHCRP"/>
</dbReference>
<dbReference type="InterPro" id="IPR018490">
    <property type="entry name" value="cNMP-bd_dom_sf"/>
</dbReference>
<gene>
    <name evidence="6" type="ORF">ABID16_000641</name>
</gene>
<dbReference type="Pfam" id="PF13545">
    <property type="entry name" value="HTH_Crp_2"/>
    <property type="match status" value="1"/>
</dbReference>
<dbReference type="InterPro" id="IPR018335">
    <property type="entry name" value="Tscrpt_reg_HTH_Crp-type_CS"/>
</dbReference>
<keyword evidence="3" id="KW-0804">Transcription</keyword>
<dbReference type="SMART" id="SM00100">
    <property type="entry name" value="cNMP"/>
    <property type="match status" value="1"/>
</dbReference>
<dbReference type="CDD" id="cd00038">
    <property type="entry name" value="CAP_ED"/>
    <property type="match status" value="1"/>
</dbReference>
<dbReference type="Proteomes" id="UP001549047">
    <property type="component" value="Unassembled WGS sequence"/>
</dbReference>
<dbReference type="InterPro" id="IPR036388">
    <property type="entry name" value="WH-like_DNA-bd_sf"/>
</dbReference>
<evidence type="ECO:0000256" key="3">
    <source>
        <dbReference type="ARBA" id="ARBA00023163"/>
    </source>
</evidence>
<dbReference type="PANTHER" id="PTHR24567:SF75">
    <property type="entry name" value="FUMARATE AND NITRATE REDUCTION REGULATORY PROTEIN"/>
    <property type="match status" value="1"/>
</dbReference>
<comment type="caution">
    <text evidence="6">The sequence shown here is derived from an EMBL/GenBank/DDBJ whole genome shotgun (WGS) entry which is preliminary data.</text>
</comment>
<protein>
    <submittedName>
        <fullName evidence="6">CRP/FNR family transcriptional regulator</fullName>
    </submittedName>
</protein>
<keyword evidence="2" id="KW-0238">DNA-binding</keyword>
<keyword evidence="7" id="KW-1185">Reference proteome</keyword>
<dbReference type="InterPro" id="IPR000595">
    <property type="entry name" value="cNMP-bd_dom"/>
</dbReference>
<dbReference type="Pfam" id="PF00027">
    <property type="entry name" value="cNMP_binding"/>
    <property type="match status" value="1"/>
</dbReference>